<sequence length="127" mass="13223">MSSVNPIHRPFTTGIRFLASLLAAAALSGCAHNPDIGASHDQVSGQTARSEAAFVGCLQSNLAPGTQVFTSETDSGSRLLFGAADPARASAMLVLSKTGSYTAYQRDAWYDKGRFLGLASDCARLPG</sequence>
<protein>
    <recommendedName>
        <fullName evidence="4">Lipoprotein</fullName>
    </recommendedName>
</protein>
<dbReference type="RefSeq" id="WP_025339717.1">
    <property type="nucleotide sequence ID" value="NZ_CP128558.1"/>
</dbReference>
<evidence type="ECO:0000313" key="3">
    <source>
        <dbReference type="Proteomes" id="UP001150728"/>
    </source>
</evidence>
<evidence type="ECO:0000313" key="2">
    <source>
        <dbReference type="EMBL" id="MDD2114257.1"/>
    </source>
</evidence>
<evidence type="ECO:0000256" key="1">
    <source>
        <dbReference type="SAM" id="SignalP"/>
    </source>
</evidence>
<comment type="caution">
    <text evidence="2">The sequence shown here is derived from an EMBL/GenBank/DDBJ whole genome shotgun (WGS) entry which is preliminary data.</text>
</comment>
<organism evidence="2 3">
    <name type="scientific">Pseudomonas asiatica</name>
    <dbReference type="NCBI Taxonomy" id="2219225"/>
    <lineage>
        <taxon>Bacteria</taxon>
        <taxon>Pseudomonadati</taxon>
        <taxon>Pseudomonadota</taxon>
        <taxon>Gammaproteobacteria</taxon>
        <taxon>Pseudomonadales</taxon>
        <taxon>Pseudomonadaceae</taxon>
        <taxon>Pseudomonas</taxon>
    </lineage>
</organism>
<evidence type="ECO:0008006" key="4">
    <source>
        <dbReference type="Google" id="ProtNLM"/>
    </source>
</evidence>
<dbReference type="EMBL" id="JANIAM010000018">
    <property type="protein sequence ID" value="MDD2114257.1"/>
    <property type="molecule type" value="Genomic_DNA"/>
</dbReference>
<reference evidence="2" key="1">
    <citation type="submission" date="2022-07" db="EMBL/GenBank/DDBJ databases">
        <title>Multi-strain Analysis of Pseudomonas putida Reveals Metabolic and Genetic Diversity.</title>
        <authorList>
            <person name="Monk J.M."/>
        </authorList>
    </citation>
    <scope>NUCLEOTIDE SEQUENCE</scope>
    <source>
        <strain evidence="2">17633</strain>
    </source>
</reference>
<gene>
    <name evidence="2" type="ORF">NP554_20975</name>
</gene>
<proteinExistence type="predicted"/>
<dbReference type="AlphaFoldDB" id="A0A9X4DD31"/>
<keyword evidence="1" id="KW-0732">Signal</keyword>
<name>A0A9X4DD31_9PSED</name>
<dbReference type="Proteomes" id="UP001150728">
    <property type="component" value="Unassembled WGS sequence"/>
</dbReference>
<accession>A0A9X4DD31</accession>
<feature type="signal peptide" evidence="1">
    <location>
        <begin position="1"/>
        <end position="33"/>
    </location>
</feature>
<feature type="chain" id="PRO_5040902146" description="Lipoprotein" evidence="1">
    <location>
        <begin position="34"/>
        <end position="127"/>
    </location>
</feature>